<dbReference type="InterPro" id="IPR044730">
    <property type="entry name" value="RNase_H-like_dom_plant"/>
</dbReference>
<dbReference type="PANTHER" id="PTHR47723:SF24">
    <property type="entry name" value="RNASE H TYPE-1 DOMAIN-CONTAINING PROTEIN"/>
    <property type="match status" value="1"/>
</dbReference>
<reference evidence="2 3" key="1">
    <citation type="journal article" date="2019" name="Genome Biol. Evol.">
        <title>Insights into the evolution of the New World diploid cottons (Gossypium, subgenus Houzingenia) based on genome sequencing.</title>
        <authorList>
            <person name="Grover C.E."/>
            <person name="Arick M.A. 2nd"/>
            <person name="Thrash A."/>
            <person name="Conover J.L."/>
            <person name="Sanders W.S."/>
            <person name="Peterson D.G."/>
            <person name="Frelichowski J.E."/>
            <person name="Scheffler J.A."/>
            <person name="Scheffler B.E."/>
            <person name="Wendel J.F."/>
        </authorList>
    </citation>
    <scope>NUCLEOTIDE SEQUENCE [LARGE SCALE GENOMIC DNA]</scope>
    <source>
        <strain evidence="2">8</strain>
        <tissue evidence="2">Leaf</tissue>
    </source>
</reference>
<evidence type="ECO:0000313" key="3">
    <source>
        <dbReference type="Proteomes" id="UP000593568"/>
    </source>
</evidence>
<dbReference type="CDD" id="cd06222">
    <property type="entry name" value="RNase_H_like"/>
    <property type="match status" value="1"/>
</dbReference>
<dbReference type="InterPro" id="IPR002156">
    <property type="entry name" value="RNaseH_domain"/>
</dbReference>
<keyword evidence="3" id="KW-1185">Reference proteome</keyword>
<evidence type="ECO:0000259" key="1">
    <source>
        <dbReference type="Pfam" id="PF13456"/>
    </source>
</evidence>
<feature type="domain" description="RNase H type-1" evidence="1">
    <location>
        <begin position="7"/>
        <end position="85"/>
    </location>
</feature>
<dbReference type="Pfam" id="PF13456">
    <property type="entry name" value="RVT_3"/>
    <property type="match status" value="1"/>
</dbReference>
<proteinExistence type="predicted"/>
<name>A0A7J9FBX7_9ROSI</name>
<dbReference type="AlphaFoldDB" id="A0A7J9FBX7"/>
<dbReference type="Gene3D" id="3.30.420.10">
    <property type="entry name" value="Ribonuclease H-like superfamily/Ribonuclease H"/>
    <property type="match status" value="1"/>
</dbReference>
<dbReference type="EMBL" id="JABEZW010000013">
    <property type="protein sequence ID" value="MBA0782802.1"/>
    <property type="molecule type" value="Genomic_DNA"/>
</dbReference>
<evidence type="ECO:0000313" key="2">
    <source>
        <dbReference type="EMBL" id="MBA0782802.1"/>
    </source>
</evidence>
<gene>
    <name evidence="2" type="ORF">Gotri_000626</name>
</gene>
<organism evidence="2 3">
    <name type="scientific">Gossypium trilobum</name>
    <dbReference type="NCBI Taxonomy" id="34281"/>
    <lineage>
        <taxon>Eukaryota</taxon>
        <taxon>Viridiplantae</taxon>
        <taxon>Streptophyta</taxon>
        <taxon>Embryophyta</taxon>
        <taxon>Tracheophyta</taxon>
        <taxon>Spermatophyta</taxon>
        <taxon>Magnoliopsida</taxon>
        <taxon>eudicotyledons</taxon>
        <taxon>Gunneridae</taxon>
        <taxon>Pentapetalae</taxon>
        <taxon>rosids</taxon>
        <taxon>malvids</taxon>
        <taxon>Malvales</taxon>
        <taxon>Malvaceae</taxon>
        <taxon>Malvoideae</taxon>
        <taxon>Gossypium</taxon>
    </lineage>
</organism>
<protein>
    <recommendedName>
        <fullName evidence="1">RNase H type-1 domain-containing protein</fullName>
    </recommendedName>
</protein>
<feature type="non-terminal residue" evidence="2">
    <location>
        <position position="91"/>
    </location>
</feature>
<dbReference type="InterPro" id="IPR053151">
    <property type="entry name" value="RNase_H-like"/>
</dbReference>
<dbReference type="PANTHER" id="PTHR47723">
    <property type="entry name" value="OS05G0353850 PROTEIN"/>
    <property type="match status" value="1"/>
</dbReference>
<dbReference type="Proteomes" id="UP000593568">
    <property type="component" value="Unassembled WGS sequence"/>
</dbReference>
<dbReference type="GO" id="GO:0004523">
    <property type="term" value="F:RNA-DNA hybrid ribonuclease activity"/>
    <property type="evidence" value="ECO:0007669"/>
    <property type="project" value="InterPro"/>
</dbReference>
<accession>A0A7J9FBX7</accession>
<dbReference type="InterPro" id="IPR012337">
    <property type="entry name" value="RNaseH-like_sf"/>
</dbReference>
<dbReference type="InterPro" id="IPR036397">
    <property type="entry name" value="RNaseH_sf"/>
</dbReference>
<comment type="caution">
    <text evidence="2">The sequence shown here is derived from an EMBL/GenBank/DDBJ whole genome shotgun (WGS) entry which is preliminary data.</text>
</comment>
<sequence>MATDMADIYHIESRAVLEGLQLAWAKCFKQVEVERDNAMLIKSLQNGLAAISNVKEIRMIHRYCSKNWLINSMHIQRGNNKVADCRGKAVG</sequence>
<dbReference type="GO" id="GO:0003676">
    <property type="term" value="F:nucleic acid binding"/>
    <property type="evidence" value="ECO:0007669"/>
    <property type="project" value="InterPro"/>
</dbReference>
<dbReference type="SUPFAM" id="SSF53098">
    <property type="entry name" value="Ribonuclease H-like"/>
    <property type="match status" value="1"/>
</dbReference>